<reference evidence="2" key="1">
    <citation type="submission" date="2016-10" db="EMBL/GenBank/DDBJ databases">
        <authorList>
            <person name="Varghese N."/>
            <person name="Submissions S."/>
        </authorList>
    </citation>
    <scope>NUCLEOTIDE SEQUENCE [LARGE SCALE GENOMIC DNA]</scope>
    <source>
        <strain evidence="2">DSM 13234</strain>
    </source>
</reference>
<proteinExistence type="predicted"/>
<dbReference type="Proteomes" id="UP000182983">
    <property type="component" value="Unassembled WGS sequence"/>
</dbReference>
<evidence type="ECO:0000313" key="1">
    <source>
        <dbReference type="EMBL" id="SEH67207.1"/>
    </source>
</evidence>
<evidence type="ECO:0000313" key="2">
    <source>
        <dbReference type="Proteomes" id="UP000182983"/>
    </source>
</evidence>
<keyword evidence="2" id="KW-1185">Reference proteome</keyword>
<name>A0A1H6JWV7_MAGFU</name>
<gene>
    <name evidence="1" type="ORF">SAMN04244559_03378</name>
</gene>
<dbReference type="AlphaFoldDB" id="A0A1H6JWV7"/>
<sequence>MPHAPAIRAALNEMGLSAIFCVQGVPTVAILQADHYDRDAVVDLHGALWNQGLASLLLVIAEDTLRAFSLARTPLRDPGDAFETRCLIDSLILGSGLITSN</sequence>
<dbReference type="EMBL" id="FNWO01000025">
    <property type="protein sequence ID" value="SEH67207.1"/>
    <property type="molecule type" value="Genomic_DNA"/>
</dbReference>
<organism evidence="1 2">
    <name type="scientific">Magnetospirillum fulvum</name>
    <name type="common">Rhodospirillum fulvum</name>
    <dbReference type="NCBI Taxonomy" id="1082"/>
    <lineage>
        <taxon>Bacteria</taxon>
        <taxon>Pseudomonadati</taxon>
        <taxon>Pseudomonadota</taxon>
        <taxon>Alphaproteobacteria</taxon>
        <taxon>Rhodospirillales</taxon>
        <taxon>Rhodospirillaceae</taxon>
        <taxon>Magnetospirillum</taxon>
    </lineage>
</organism>
<dbReference type="RefSeq" id="WP_211656796.1">
    <property type="nucleotide sequence ID" value="NZ_FNWO01000025.1"/>
</dbReference>
<protein>
    <submittedName>
        <fullName evidence="1">Uncharacterized protein</fullName>
    </submittedName>
</protein>
<accession>A0A1H6JWV7</accession>